<keyword evidence="4" id="KW-1185">Reference proteome</keyword>
<feature type="domain" description="Peptidase M15A C-terminal" evidence="2">
    <location>
        <begin position="202"/>
        <end position="237"/>
    </location>
</feature>
<name>A0ABP7ASP5_9ACTN</name>
<proteinExistence type="predicted"/>
<dbReference type="Pfam" id="PF08291">
    <property type="entry name" value="Peptidase_M15_3"/>
    <property type="match status" value="1"/>
</dbReference>
<dbReference type="Gene3D" id="3.30.1380.10">
    <property type="match status" value="1"/>
</dbReference>
<dbReference type="Proteomes" id="UP001501074">
    <property type="component" value="Unassembled WGS sequence"/>
</dbReference>
<dbReference type="SUPFAM" id="SSF55166">
    <property type="entry name" value="Hedgehog/DD-peptidase"/>
    <property type="match status" value="1"/>
</dbReference>
<reference evidence="4" key="1">
    <citation type="journal article" date="2019" name="Int. J. Syst. Evol. Microbiol.">
        <title>The Global Catalogue of Microorganisms (GCM) 10K type strain sequencing project: providing services to taxonomists for standard genome sequencing and annotation.</title>
        <authorList>
            <consortium name="The Broad Institute Genomics Platform"/>
            <consortium name="The Broad Institute Genome Sequencing Center for Infectious Disease"/>
            <person name="Wu L."/>
            <person name="Ma J."/>
        </authorList>
    </citation>
    <scope>NUCLEOTIDE SEQUENCE [LARGE SCALE GENOMIC DNA]</scope>
    <source>
        <strain evidence="4">JCM 16902</strain>
    </source>
</reference>
<dbReference type="InterPro" id="IPR009045">
    <property type="entry name" value="Zn_M74/Hedgehog-like"/>
</dbReference>
<evidence type="ECO:0000313" key="4">
    <source>
        <dbReference type="Proteomes" id="UP001501074"/>
    </source>
</evidence>
<protein>
    <recommendedName>
        <fullName evidence="2">Peptidase M15A C-terminal domain-containing protein</fullName>
    </recommendedName>
</protein>
<feature type="region of interest" description="Disordered" evidence="1">
    <location>
        <begin position="1"/>
        <end position="72"/>
    </location>
</feature>
<comment type="caution">
    <text evidence="3">The sequence shown here is derived from an EMBL/GenBank/DDBJ whole genome shotgun (WGS) entry which is preliminary data.</text>
</comment>
<evidence type="ECO:0000259" key="2">
    <source>
        <dbReference type="Pfam" id="PF08291"/>
    </source>
</evidence>
<accession>A0ABP7ASP5</accession>
<dbReference type="InterPro" id="IPR013230">
    <property type="entry name" value="Peptidase_M15A_C"/>
</dbReference>
<feature type="compositionally biased region" description="Low complexity" evidence="1">
    <location>
        <begin position="1"/>
        <end position="14"/>
    </location>
</feature>
<organism evidence="3 4">
    <name type="scientific">Kineosporia mesophila</name>
    <dbReference type="NCBI Taxonomy" id="566012"/>
    <lineage>
        <taxon>Bacteria</taxon>
        <taxon>Bacillati</taxon>
        <taxon>Actinomycetota</taxon>
        <taxon>Actinomycetes</taxon>
        <taxon>Kineosporiales</taxon>
        <taxon>Kineosporiaceae</taxon>
        <taxon>Kineosporia</taxon>
    </lineage>
</organism>
<sequence length="280" mass="30176">MSGVTPDDATMTTDDTLRLVRSEPAQTSAQSPAPIAEDSPDANGRNPLSPRSDLSGDTLGLEKGLPDDAAGPVVAPRTLRAASATLTGTELTRRLRAIGFRIRTTGERDQAVRAFKTGWFRLGPSLMEGSVANSIMGPRASQAIDESYQRSLDGRPTMSPRFSFTETQCPCGGHYADCRRIWPTRLSVIAAEELRAAYFPNGLVPLSWCRCTGHNRAVGGATSSRHLKGDAIDIPHTVSLGRIKDMDLYTGIGVHRADGNVQHVDLRQGSPAEPATWYHP</sequence>
<evidence type="ECO:0000256" key="1">
    <source>
        <dbReference type="SAM" id="MobiDB-lite"/>
    </source>
</evidence>
<evidence type="ECO:0000313" key="3">
    <source>
        <dbReference type="EMBL" id="GAA3639020.1"/>
    </source>
</evidence>
<gene>
    <name evidence="3" type="ORF">GCM10022223_67560</name>
</gene>
<dbReference type="EMBL" id="BAAAZO010000013">
    <property type="protein sequence ID" value="GAA3639020.1"/>
    <property type="molecule type" value="Genomic_DNA"/>
</dbReference>